<reference evidence="9" key="1">
    <citation type="submission" date="2022-01" db="EMBL/GenBank/DDBJ databases">
        <authorList>
            <person name="King R."/>
        </authorList>
    </citation>
    <scope>NUCLEOTIDE SEQUENCE</scope>
</reference>
<keyword evidence="3" id="KW-0479">Metal-binding</keyword>
<comment type="subcellular location">
    <subcellularLocation>
        <location evidence="1">Cytoplasm</location>
    </subcellularLocation>
</comment>
<dbReference type="InterPro" id="IPR046439">
    <property type="entry name" value="ZF_RZ_dom"/>
</dbReference>
<gene>
    <name evidence="9" type="ORF">PSYICH_LOCUS14054</name>
</gene>
<dbReference type="Pfam" id="PF20173">
    <property type="entry name" value="ZnF_RZ-type"/>
    <property type="match status" value="1"/>
</dbReference>
<evidence type="ECO:0000256" key="7">
    <source>
        <dbReference type="SAM" id="Coils"/>
    </source>
</evidence>
<dbReference type="AlphaFoldDB" id="A0A9P0GN11"/>
<organism evidence="9 10">
    <name type="scientific">Psylliodes chrysocephalus</name>
    <dbReference type="NCBI Taxonomy" id="3402493"/>
    <lineage>
        <taxon>Eukaryota</taxon>
        <taxon>Metazoa</taxon>
        <taxon>Ecdysozoa</taxon>
        <taxon>Arthropoda</taxon>
        <taxon>Hexapoda</taxon>
        <taxon>Insecta</taxon>
        <taxon>Pterygota</taxon>
        <taxon>Neoptera</taxon>
        <taxon>Endopterygota</taxon>
        <taxon>Coleoptera</taxon>
        <taxon>Polyphaga</taxon>
        <taxon>Cucujiformia</taxon>
        <taxon>Chrysomeloidea</taxon>
        <taxon>Chrysomelidae</taxon>
        <taxon>Galerucinae</taxon>
        <taxon>Alticini</taxon>
        <taxon>Psylliodes</taxon>
    </lineage>
</organism>
<keyword evidence="4" id="KW-0863">Zinc-finger</keyword>
<sequence length="446" mass="51692">MLFFSIRKRITDGCSPTKSLDEAYYKLLGKLEYHEYNRKTIDKMDLDGIRIKIDLIQMMIEPLTKEKLSLSNLPRSNKHISLIAKYLEVNTFSISQQEVNDISLEINRLHRWIQLERLQHQSFLNDSIKTKVEDIVNALNKYCRYDETQDGLIKTSLEELKELTSSAITLSETEKKYIIKAVGLSRGHWYKCSNGHPYAIGECGGAMEISNLSDQINIVKKKQNRRLSKNPNIVSKNQELEDLKQEIEKLKLKGASQDDVNKKIEELKLKTEDLNKLSRELEEAIIEITIDDLKELTNRIINLENNQTTFINKIRNLERLNKNSLKKLTQLDIVKLNKQIEELKKSGAPTNQIDKKIKELEQLNTYLKNIITDITDNDLTELDERVEHIEVNMKAVKNKLSGLNITPTYISVRGRIVKALDAVDDYDLVTKRQLAELERRLKNTTN</sequence>
<evidence type="ECO:0000256" key="3">
    <source>
        <dbReference type="ARBA" id="ARBA00022723"/>
    </source>
</evidence>
<keyword evidence="6" id="KW-0391">Immunity</keyword>
<evidence type="ECO:0000256" key="1">
    <source>
        <dbReference type="ARBA" id="ARBA00004496"/>
    </source>
</evidence>
<name>A0A9P0GN11_9CUCU</name>
<feature type="coiled-coil region" evidence="7">
    <location>
        <begin position="233"/>
        <end position="346"/>
    </location>
</feature>
<evidence type="ECO:0000256" key="5">
    <source>
        <dbReference type="ARBA" id="ARBA00022833"/>
    </source>
</evidence>
<protein>
    <recommendedName>
        <fullName evidence="8">RZ-type domain-containing protein</fullName>
    </recommendedName>
</protein>
<accession>A0A9P0GN11</accession>
<dbReference type="GO" id="GO:0005737">
    <property type="term" value="C:cytoplasm"/>
    <property type="evidence" value="ECO:0007669"/>
    <property type="project" value="UniProtKB-SubCell"/>
</dbReference>
<feature type="domain" description="RZ-type" evidence="8">
    <location>
        <begin position="170"/>
        <end position="246"/>
    </location>
</feature>
<evidence type="ECO:0000259" key="8">
    <source>
        <dbReference type="PROSITE" id="PS51981"/>
    </source>
</evidence>
<evidence type="ECO:0000313" key="10">
    <source>
        <dbReference type="Proteomes" id="UP001153636"/>
    </source>
</evidence>
<evidence type="ECO:0000256" key="2">
    <source>
        <dbReference type="ARBA" id="ARBA00022490"/>
    </source>
</evidence>
<evidence type="ECO:0000313" key="9">
    <source>
        <dbReference type="EMBL" id="CAH1114893.1"/>
    </source>
</evidence>
<dbReference type="GO" id="GO:0002376">
    <property type="term" value="P:immune system process"/>
    <property type="evidence" value="ECO:0007669"/>
    <property type="project" value="UniProtKB-KW"/>
</dbReference>
<keyword evidence="10" id="KW-1185">Reference proteome</keyword>
<dbReference type="OrthoDB" id="2423195at2759"/>
<dbReference type="EMBL" id="OV651820">
    <property type="protein sequence ID" value="CAH1114893.1"/>
    <property type="molecule type" value="Genomic_DNA"/>
</dbReference>
<dbReference type="GO" id="GO:0008270">
    <property type="term" value="F:zinc ion binding"/>
    <property type="evidence" value="ECO:0007669"/>
    <property type="project" value="UniProtKB-KW"/>
</dbReference>
<dbReference type="PROSITE" id="PS51981">
    <property type="entry name" value="ZF_RZ"/>
    <property type="match status" value="1"/>
</dbReference>
<keyword evidence="5" id="KW-0862">Zinc</keyword>
<proteinExistence type="predicted"/>
<keyword evidence="7" id="KW-0175">Coiled coil</keyword>
<keyword evidence="2" id="KW-0963">Cytoplasm</keyword>
<dbReference type="Proteomes" id="UP001153636">
    <property type="component" value="Chromosome 8"/>
</dbReference>
<evidence type="ECO:0000256" key="6">
    <source>
        <dbReference type="ARBA" id="ARBA00022859"/>
    </source>
</evidence>
<evidence type="ECO:0000256" key="4">
    <source>
        <dbReference type="ARBA" id="ARBA00022771"/>
    </source>
</evidence>